<dbReference type="Proteomes" id="UP000422644">
    <property type="component" value="Chromosome"/>
</dbReference>
<dbReference type="RefSeq" id="WP_155282421.1">
    <property type="nucleotide sequence ID" value="NZ_AP019831.1"/>
</dbReference>
<evidence type="ECO:0000256" key="1">
    <source>
        <dbReference type="SAM" id="Phobius"/>
    </source>
</evidence>
<sequence>MEQEKIYNNTNVNLKQTKLKLVLFVILIAGIVLFSKGIRYYIPNQEITSAKEYVGGDAYNYIMAASIKGGEISGAETSKTIYICSGVLLISYSLIKLIENSD</sequence>
<keyword evidence="3" id="KW-1185">Reference proteome</keyword>
<keyword evidence="1" id="KW-0812">Transmembrane</keyword>
<organism evidence="2 3">
    <name type="scientific">Leptotrichia trevisanii</name>
    <dbReference type="NCBI Taxonomy" id="109328"/>
    <lineage>
        <taxon>Bacteria</taxon>
        <taxon>Fusobacteriati</taxon>
        <taxon>Fusobacteriota</taxon>
        <taxon>Fusobacteriia</taxon>
        <taxon>Fusobacteriales</taxon>
        <taxon>Leptotrichiaceae</taxon>
        <taxon>Leptotrichia</taxon>
    </lineage>
</organism>
<feature type="transmembrane region" description="Helical" evidence="1">
    <location>
        <begin position="21"/>
        <end position="42"/>
    </location>
</feature>
<protein>
    <submittedName>
        <fullName evidence="2">CPA2 family transporter</fullName>
    </submittedName>
</protein>
<name>A0A510JZH7_9FUSO</name>
<keyword evidence="1" id="KW-0472">Membrane</keyword>
<keyword evidence="1" id="KW-1133">Transmembrane helix</keyword>
<accession>A0A510JZH7</accession>
<evidence type="ECO:0000313" key="2">
    <source>
        <dbReference type="EMBL" id="BBM44417.1"/>
    </source>
</evidence>
<dbReference type="AlphaFoldDB" id="A0A510JZH7"/>
<reference evidence="2 3" key="1">
    <citation type="submission" date="2019-07" db="EMBL/GenBank/DDBJ databases">
        <title>Complete Genome Sequence of Leptotrichia trevisanii Strain JMUB3870.</title>
        <authorList>
            <person name="Watanabe S."/>
            <person name="Cui L."/>
        </authorList>
    </citation>
    <scope>NUCLEOTIDE SEQUENCE [LARGE SCALE GENOMIC DNA]</scope>
    <source>
        <strain evidence="2 3">JMUB3870</strain>
    </source>
</reference>
<evidence type="ECO:0000313" key="3">
    <source>
        <dbReference type="Proteomes" id="UP000422644"/>
    </source>
</evidence>
<proteinExistence type="predicted"/>
<gene>
    <name evidence="2" type="ORF">JMUB3870_0524</name>
</gene>
<dbReference type="EMBL" id="AP019831">
    <property type="protein sequence ID" value="BBM44417.1"/>
    <property type="molecule type" value="Genomic_DNA"/>
</dbReference>